<dbReference type="AlphaFoldDB" id="A0A428KXF6"/>
<dbReference type="Pfam" id="PF00719">
    <property type="entry name" value="Pyrophosphatase"/>
    <property type="match status" value="1"/>
</dbReference>
<evidence type="ECO:0000256" key="1">
    <source>
        <dbReference type="ARBA" id="ARBA00001946"/>
    </source>
</evidence>
<proteinExistence type="predicted"/>
<evidence type="ECO:0000256" key="3">
    <source>
        <dbReference type="ARBA" id="ARBA00022723"/>
    </source>
</evidence>
<gene>
    <name evidence="6" type="ORF">EI291_03805</name>
</gene>
<dbReference type="EMBL" id="RWIT01000001">
    <property type="protein sequence ID" value="RSK51444.1"/>
    <property type="molecule type" value="Genomic_DNA"/>
</dbReference>
<evidence type="ECO:0000256" key="5">
    <source>
        <dbReference type="ARBA" id="ARBA00022842"/>
    </source>
</evidence>
<evidence type="ECO:0000256" key="4">
    <source>
        <dbReference type="ARBA" id="ARBA00022801"/>
    </source>
</evidence>
<keyword evidence="3" id="KW-0479">Metal-binding</keyword>
<sequence length="219" mass="24131">MLSGLIIFMTSPPAYSVNFMRASALLLPGLLLTHLLSSCHTNYAELPTFSAERKLLQVVVEMPAGTNHEQQYNPATHAFERHHEAGTEEVIEFLPVPGNMGFVPGTRVATGIGSAEAPLTALVLAETQPEGTILEVTPIALLTLDVKGALQTVLLAVPARPAQRTLPDATDWATLNQHYPGVRPSLSLWFQHRYRPAETRIVGWKNEKEAEKYVRSRMQ</sequence>
<dbReference type="InterPro" id="IPR008162">
    <property type="entry name" value="Pyrophosphatase"/>
</dbReference>
<keyword evidence="5" id="KW-0460">Magnesium</keyword>
<keyword evidence="7" id="KW-1185">Reference proteome</keyword>
<dbReference type="OrthoDB" id="5187599at2"/>
<evidence type="ECO:0000256" key="2">
    <source>
        <dbReference type="ARBA" id="ARBA00012146"/>
    </source>
</evidence>
<dbReference type="EC" id="3.6.1.1" evidence="2"/>
<evidence type="ECO:0000313" key="6">
    <source>
        <dbReference type="EMBL" id="RSK51444.1"/>
    </source>
</evidence>
<dbReference type="InterPro" id="IPR036649">
    <property type="entry name" value="Pyrophosphatase_sf"/>
</dbReference>
<protein>
    <recommendedName>
        <fullName evidence="2">inorganic diphosphatase</fullName>
        <ecNumber evidence="2">3.6.1.1</ecNumber>
    </recommendedName>
</protein>
<evidence type="ECO:0000313" key="7">
    <source>
        <dbReference type="Proteomes" id="UP000273500"/>
    </source>
</evidence>
<accession>A0A428KXF6</accession>
<dbReference type="GO" id="GO:0006796">
    <property type="term" value="P:phosphate-containing compound metabolic process"/>
    <property type="evidence" value="ECO:0007669"/>
    <property type="project" value="InterPro"/>
</dbReference>
<comment type="caution">
    <text evidence="6">The sequence shown here is derived from an EMBL/GenBank/DDBJ whole genome shotgun (WGS) entry which is preliminary data.</text>
</comment>
<name>A0A428KXF6_9BACT</name>
<comment type="cofactor">
    <cofactor evidence="1">
        <name>Mg(2+)</name>
        <dbReference type="ChEBI" id="CHEBI:18420"/>
    </cofactor>
</comment>
<dbReference type="GO" id="GO:0000287">
    <property type="term" value="F:magnesium ion binding"/>
    <property type="evidence" value="ECO:0007669"/>
    <property type="project" value="InterPro"/>
</dbReference>
<keyword evidence="4" id="KW-0378">Hydrolase</keyword>
<dbReference type="Proteomes" id="UP000273500">
    <property type="component" value="Unassembled WGS sequence"/>
</dbReference>
<organism evidence="6 7">
    <name type="scientific">Hymenobacter rigui</name>
    <dbReference type="NCBI Taxonomy" id="334424"/>
    <lineage>
        <taxon>Bacteria</taxon>
        <taxon>Pseudomonadati</taxon>
        <taxon>Bacteroidota</taxon>
        <taxon>Cytophagia</taxon>
        <taxon>Cytophagales</taxon>
        <taxon>Hymenobacteraceae</taxon>
        <taxon>Hymenobacter</taxon>
    </lineage>
</organism>
<dbReference type="SUPFAM" id="SSF50324">
    <property type="entry name" value="Inorganic pyrophosphatase"/>
    <property type="match status" value="1"/>
</dbReference>
<dbReference type="GO" id="GO:0005737">
    <property type="term" value="C:cytoplasm"/>
    <property type="evidence" value="ECO:0007669"/>
    <property type="project" value="InterPro"/>
</dbReference>
<reference evidence="6 7" key="1">
    <citation type="submission" date="2018-12" db="EMBL/GenBank/DDBJ databases">
        <authorList>
            <person name="Feng G."/>
            <person name="Zhu H."/>
        </authorList>
    </citation>
    <scope>NUCLEOTIDE SEQUENCE [LARGE SCALE GENOMIC DNA]</scope>
    <source>
        <strain evidence="6 7">KCTC 12533</strain>
    </source>
</reference>
<dbReference type="GO" id="GO:0004427">
    <property type="term" value="F:inorganic diphosphate phosphatase activity"/>
    <property type="evidence" value="ECO:0007669"/>
    <property type="project" value="UniProtKB-EC"/>
</dbReference>
<dbReference type="Gene3D" id="3.90.80.10">
    <property type="entry name" value="Inorganic pyrophosphatase"/>
    <property type="match status" value="1"/>
</dbReference>